<dbReference type="AlphaFoldDB" id="C5KTD5"/>
<feature type="compositionally biased region" description="Polar residues" evidence="3">
    <location>
        <begin position="39"/>
        <end position="48"/>
    </location>
</feature>
<feature type="compositionally biased region" description="Low complexity" evidence="3">
    <location>
        <begin position="70"/>
        <end position="100"/>
    </location>
</feature>
<feature type="region of interest" description="Disordered" evidence="3">
    <location>
        <begin position="498"/>
        <end position="531"/>
    </location>
</feature>
<dbReference type="EMBL" id="GG676168">
    <property type="protein sequence ID" value="EER12241.1"/>
    <property type="molecule type" value="Genomic_DNA"/>
</dbReference>
<dbReference type="SUPFAM" id="SSF54928">
    <property type="entry name" value="RNA-binding domain, RBD"/>
    <property type="match status" value="2"/>
</dbReference>
<dbReference type="Gene3D" id="3.30.70.330">
    <property type="match status" value="3"/>
</dbReference>
<evidence type="ECO:0000256" key="1">
    <source>
        <dbReference type="ARBA" id="ARBA00022884"/>
    </source>
</evidence>
<keyword evidence="1 2" id="KW-0694">RNA-binding</keyword>
<dbReference type="PANTHER" id="PTHR48027">
    <property type="entry name" value="HETEROGENEOUS NUCLEAR RIBONUCLEOPROTEIN 87F-RELATED"/>
    <property type="match status" value="1"/>
</dbReference>
<feature type="compositionally biased region" description="Polar residues" evidence="3">
    <location>
        <begin position="60"/>
        <end position="69"/>
    </location>
</feature>
<evidence type="ECO:0000259" key="4">
    <source>
        <dbReference type="PROSITE" id="PS50102"/>
    </source>
</evidence>
<dbReference type="GeneID" id="9061406"/>
<dbReference type="OrthoDB" id="275748at2759"/>
<feature type="domain" description="RRM" evidence="4">
    <location>
        <begin position="134"/>
        <end position="214"/>
    </location>
</feature>
<name>C5KTD5_PERM5</name>
<reference evidence="5 6" key="1">
    <citation type="submission" date="2008-07" db="EMBL/GenBank/DDBJ databases">
        <authorList>
            <person name="El-Sayed N."/>
            <person name="Caler E."/>
            <person name="Inman J."/>
            <person name="Amedeo P."/>
            <person name="Hass B."/>
            <person name="Wortman J."/>
        </authorList>
    </citation>
    <scope>NUCLEOTIDE SEQUENCE [LARGE SCALE GENOMIC DNA]</scope>
    <source>
        <strain evidence="6">ATCC 50983 / TXsc</strain>
    </source>
</reference>
<dbReference type="SMART" id="SM00360">
    <property type="entry name" value="RRM"/>
    <property type="match status" value="3"/>
</dbReference>
<feature type="region of interest" description="Disordered" evidence="3">
    <location>
        <begin position="587"/>
        <end position="612"/>
    </location>
</feature>
<dbReference type="Pfam" id="PF00076">
    <property type="entry name" value="RRM_1"/>
    <property type="match status" value="3"/>
</dbReference>
<dbReference type="InterPro" id="IPR052462">
    <property type="entry name" value="SLIRP/GR-RBP-like"/>
</dbReference>
<dbReference type="GO" id="GO:0003723">
    <property type="term" value="F:RNA binding"/>
    <property type="evidence" value="ECO:0007669"/>
    <property type="project" value="UniProtKB-UniRule"/>
</dbReference>
<evidence type="ECO:0000256" key="2">
    <source>
        <dbReference type="PROSITE-ProRule" id="PRU00176"/>
    </source>
</evidence>
<dbReference type="InParanoid" id="C5KTD5"/>
<feature type="domain" description="RRM" evidence="4">
    <location>
        <begin position="221"/>
        <end position="301"/>
    </location>
</feature>
<feature type="compositionally biased region" description="Basic and acidic residues" evidence="3">
    <location>
        <begin position="28"/>
        <end position="38"/>
    </location>
</feature>
<organism evidence="6">
    <name type="scientific">Perkinsus marinus (strain ATCC 50983 / TXsc)</name>
    <dbReference type="NCBI Taxonomy" id="423536"/>
    <lineage>
        <taxon>Eukaryota</taxon>
        <taxon>Sar</taxon>
        <taxon>Alveolata</taxon>
        <taxon>Perkinsozoa</taxon>
        <taxon>Perkinsea</taxon>
        <taxon>Perkinsida</taxon>
        <taxon>Perkinsidae</taxon>
        <taxon>Perkinsus</taxon>
    </lineage>
</organism>
<accession>C5KTD5</accession>
<feature type="compositionally biased region" description="Low complexity" evidence="3">
    <location>
        <begin position="312"/>
        <end position="321"/>
    </location>
</feature>
<keyword evidence="6" id="KW-1185">Reference proteome</keyword>
<feature type="region of interest" description="Disordered" evidence="3">
    <location>
        <begin position="312"/>
        <end position="403"/>
    </location>
</feature>
<dbReference type="RefSeq" id="XP_002780446.1">
    <property type="nucleotide sequence ID" value="XM_002780400.1"/>
</dbReference>
<feature type="compositionally biased region" description="Low complexity" evidence="3">
    <location>
        <begin position="391"/>
        <end position="403"/>
    </location>
</feature>
<dbReference type="InterPro" id="IPR000504">
    <property type="entry name" value="RRM_dom"/>
</dbReference>
<feature type="domain" description="RRM" evidence="4">
    <location>
        <begin position="410"/>
        <end position="488"/>
    </location>
</feature>
<dbReference type="InterPro" id="IPR035979">
    <property type="entry name" value="RBD_domain_sf"/>
</dbReference>
<evidence type="ECO:0000256" key="3">
    <source>
        <dbReference type="SAM" id="MobiDB-lite"/>
    </source>
</evidence>
<feature type="compositionally biased region" description="Polar residues" evidence="3">
    <location>
        <begin position="7"/>
        <end position="19"/>
    </location>
</feature>
<dbReference type="Proteomes" id="UP000007800">
    <property type="component" value="Unassembled WGS sequence"/>
</dbReference>
<sequence length="612" mass="65455">MPLPTIRVSSNEQGSSRARQSPDDDPPEDRSSGYHEDLSMSQSGSNSRWLKADAEDFVPHTSSQCKSETGSLSGALSVGSGAVGSRRGITTSGDSSSSSSFQPGIEDGDEITWLNRMACEHGVNTSRSDDEGPYKLFVGCLPFDTTEHDLFPLFAQFGEIVELAIQRDREGRSKGCAWLKYLTRESCDDCIARLHGQFYVGHVRAAMQVKYATGELEKRENRVYLIGLPRDETVMAEHELLTALDAYGEIREFVLFRQGGRSVGACFVKFTAREPAAALVQACHLRQFHVNDNIHLPAVRAYFATQIRRFSSMGSSQSPNSQLERGQPLKGPSSRDVKSTAGFEDKSQQEESLRTGGGGGSQAPGVDRSPDPTSTGLLRPADSESNPETRQPPSVLVPSPNLPQEGLTPAKLFVGCLPYSKTTLDLAQLFGQFGPILEVALLTNSEGKSKGAAFVTFAYAPDAEAAMSMNEYCFPGSSRSINVSYATNQTWVPGGMGNNNNNNGRNALPRGQGGNVSRTGGGGGGGTQSYFPLKHGIPGAAGSPPLMFTSNRNPTVSSVASTAYDQSPPFGPLASVGGILLPVESLHQGHHHHHPGNGAPQLHDIPDLSPTD</sequence>
<evidence type="ECO:0000313" key="5">
    <source>
        <dbReference type="EMBL" id="EER12241.1"/>
    </source>
</evidence>
<feature type="compositionally biased region" description="Gly residues" evidence="3">
    <location>
        <begin position="511"/>
        <end position="527"/>
    </location>
</feature>
<dbReference type="PROSITE" id="PS50102">
    <property type="entry name" value="RRM"/>
    <property type="match status" value="3"/>
</dbReference>
<gene>
    <name evidence="5" type="ORF">Pmar_PMAR001038</name>
</gene>
<evidence type="ECO:0000313" key="6">
    <source>
        <dbReference type="Proteomes" id="UP000007800"/>
    </source>
</evidence>
<protein>
    <recommendedName>
        <fullName evidence="4">RRM domain-containing protein</fullName>
    </recommendedName>
</protein>
<feature type="compositionally biased region" description="Basic and acidic residues" evidence="3">
    <location>
        <begin position="333"/>
        <end position="353"/>
    </location>
</feature>
<proteinExistence type="predicted"/>
<feature type="region of interest" description="Disordered" evidence="3">
    <location>
        <begin position="1"/>
        <end position="105"/>
    </location>
</feature>
<dbReference type="InterPro" id="IPR012677">
    <property type="entry name" value="Nucleotide-bd_a/b_plait_sf"/>
</dbReference>